<sequence length="179" mass="19425">MGSCVSSHKRKHSDIKLQKCISSQSDQIVFSPVKTNGDVQIGGLGLKSQADPSINFPDLEFTPSRGSTPLHSFSTAPQVNKALFEDSALGGAIKNQPYPPEKKISLSDLFNQSFRAKQDADFEQNTSGSSSDTNYSSSMPSSEQTANGDFKVEPEKSFISSQCCLPSLGRRVTLLKETR</sequence>
<proteinExistence type="predicted"/>
<evidence type="ECO:0000256" key="1">
    <source>
        <dbReference type="SAM" id="MobiDB-lite"/>
    </source>
</evidence>
<dbReference type="PANTHER" id="PTHR34280:SF2">
    <property type="entry name" value="OS01G0920100 PROTEIN"/>
    <property type="match status" value="1"/>
</dbReference>
<name>A0A166BAD6_DAUCS</name>
<organism evidence="2">
    <name type="scientific">Daucus carota subsp. sativus</name>
    <name type="common">Carrot</name>
    <dbReference type="NCBI Taxonomy" id="79200"/>
    <lineage>
        <taxon>Eukaryota</taxon>
        <taxon>Viridiplantae</taxon>
        <taxon>Streptophyta</taxon>
        <taxon>Embryophyta</taxon>
        <taxon>Tracheophyta</taxon>
        <taxon>Spermatophyta</taxon>
        <taxon>Magnoliopsida</taxon>
        <taxon>eudicotyledons</taxon>
        <taxon>Gunneridae</taxon>
        <taxon>Pentapetalae</taxon>
        <taxon>asterids</taxon>
        <taxon>campanulids</taxon>
        <taxon>Apiales</taxon>
        <taxon>Apiaceae</taxon>
        <taxon>Apioideae</taxon>
        <taxon>Scandiceae</taxon>
        <taxon>Daucinae</taxon>
        <taxon>Daucus</taxon>
        <taxon>Daucus sect. Daucus</taxon>
    </lineage>
</organism>
<accession>A0A166BAD6</accession>
<comment type="caution">
    <text evidence="2">The sequence shown here is derived from an EMBL/GenBank/DDBJ whole genome shotgun (WGS) entry which is preliminary data.</text>
</comment>
<reference evidence="2" key="1">
    <citation type="journal article" date="2016" name="Nat. Genet.">
        <title>A high-quality carrot genome assembly provides new insights into carotenoid accumulation and asterid genome evolution.</title>
        <authorList>
            <person name="Iorizzo M."/>
            <person name="Ellison S."/>
            <person name="Senalik D."/>
            <person name="Zeng P."/>
            <person name="Satapoomin P."/>
            <person name="Huang J."/>
            <person name="Bowman M."/>
            <person name="Iovene M."/>
            <person name="Sanseverino W."/>
            <person name="Cavagnaro P."/>
            <person name="Yildiz M."/>
            <person name="Macko-Podgorni A."/>
            <person name="Moranska E."/>
            <person name="Grzebelus E."/>
            <person name="Grzebelus D."/>
            <person name="Ashrafi H."/>
            <person name="Zheng Z."/>
            <person name="Cheng S."/>
            <person name="Spooner D."/>
            <person name="Van Deynze A."/>
            <person name="Simon P."/>
        </authorList>
    </citation>
    <scope>NUCLEOTIDE SEQUENCE [LARGE SCALE GENOMIC DNA]</scope>
    <source>
        <tissue evidence="2">Leaf</tissue>
    </source>
</reference>
<evidence type="ECO:0000313" key="2">
    <source>
        <dbReference type="EMBL" id="KZN02561.1"/>
    </source>
</evidence>
<feature type="compositionally biased region" description="Low complexity" evidence="1">
    <location>
        <begin position="127"/>
        <end position="142"/>
    </location>
</feature>
<gene>
    <name evidence="2" type="ORF">DCAR_011315</name>
</gene>
<dbReference type="AlphaFoldDB" id="A0A166BAD6"/>
<dbReference type="PANTHER" id="PTHR34280">
    <property type="entry name" value="OS01G0920100 PROTEIN"/>
    <property type="match status" value="1"/>
</dbReference>
<dbReference type="EMBL" id="LNRQ01000003">
    <property type="protein sequence ID" value="KZN02561.1"/>
    <property type="molecule type" value="Genomic_DNA"/>
</dbReference>
<feature type="region of interest" description="Disordered" evidence="1">
    <location>
        <begin position="118"/>
        <end position="152"/>
    </location>
</feature>
<dbReference type="Gramene" id="KZN02561">
    <property type="protein sequence ID" value="KZN02561"/>
    <property type="gene ID" value="DCAR_011315"/>
</dbReference>
<dbReference type="InterPro" id="IPR038947">
    <property type="entry name" value="At3g27210-like"/>
</dbReference>
<protein>
    <submittedName>
        <fullName evidence="2">Uncharacterized protein</fullName>
    </submittedName>
</protein>